<keyword evidence="6" id="KW-0732">Signal</keyword>
<evidence type="ECO:0000256" key="3">
    <source>
        <dbReference type="ARBA" id="ARBA00022692"/>
    </source>
</evidence>
<feature type="signal peptide" evidence="6">
    <location>
        <begin position="1"/>
        <end position="25"/>
    </location>
</feature>
<dbReference type="GO" id="GO:0005886">
    <property type="term" value="C:plasma membrane"/>
    <property type="evidence" value="ECO:0007669"/>
    <property type="project" value="UniProtKB-SubCell"/>
</dbReference>
<dbReference type="GO" id="GO:0006011">
    <property type="term" value="P:UDP-alpha-D-glucose metabolic process"/>
    <property type="evidence" value="ECO:0007669"/>
    <property type="project" value="InterPro"/>
</dbReference>
<comment type="subcellular location">
    <subcellularLocation>
        <location evidence="6">Cell inner membrane</location>
    </subcellularLocation>
    <subcellularLocation>
        <location evidence="1">Cell membrane</location>
        <topology evidence="1">Single-pass membrane protein</topology>
    </subcellularLocation>
</comment>
<feature type="compositionally biased region" description="Low complexity" evidence="7">
    <location>
        <begin position="37"/>
        <end position="52"/>
    </location>
</feature>
<dbReference type="InterPro" id="IPR018513">
    <property type="entry name" value="Cell_synthase_bac"/>
</dbReference>
<name>A0A840AL50_9HYPH</name>
<keyword evidence="3 6" id="KW-0812">Transmembrane</keyword>
<comment type="caution">
    <text evidence="8">The sequence shown here is derived from an EMBL/GenBank/DDBJ whole genome shotgun (WGS) entry which is preliminary data.</text>
</comment>
<gene>
    <name evidence="8" type="ORF">GGR25_001002</name>
</gene>
<protein>
    <recommendedName>
        <fullName evidence="6">Cyclic di-GMP-binding protein</fullName>
    </recommendedName>
    <alternativeName>
        <fullName evidence="6">Cellulose synthase regulatory subunit</fullName>
    </alternativeName>
</protein>
<evidence type="ECO:0000256" key="7">
    <source>
        <dbReference type="SAM" id="MobiDB-lite"/>
    </source>
</evidence>
<comment type="subunit">
    <text evidence="6">Tightly associated with the cellulose synthase catalytic subunit.</text>
</comment>
<organism evidence="8 9">
    <name type="scientific">Kaistia hirudinis</name>
    <dbReference type="NCBI Taxonomy" id="1293440"/>
    <lineage>
        <taxon>Bacteria</taxon>
        <taxon>Pseudomonadati</taxon>
        <taxon>Pseudomonadota</taxon>
        <taxon>Alphaproteobacteria</taxon>
        <taxon>Hyphomicrobiales</taxon>
        <taxon>Kaistiaceae</taxon>
        <taxon>Kaistia</taxon>
    </lineage>
</organism>
<sequence length="866" mass="90697">MTRRPSLPVLALVILALAGPAWGQAAQPFDMTGDGSGSPAAPAAPGRSYAPPMNLGGGNPAAAQPDGIPMMVPSLGPGGAAPAPSARDVPAVPAIPALPAQQAAPAPAPEPASASPAAPPVPAGAPAVAAAAEAPGAEAFRYIVPFPALRLAGENEQRTWTIFLTAREAAAPARISVAYKNALVVMPEASRLRVLLNNQIALELPLASSDGFTTASADIPANALQPGANVVRFQAIQRHRTDCSVQSTYELWTDIDSEGTRLSFPGSTRGDLAPQTLEDLPAIGYDATGRTTIHIVTARVEDAALATSIVTLSQALALFGRYPNPSIVVTEGKGEPDPIGTLTVVLGASNDIGALMSNPPDASAQPVVGFVNEPSLGSVVLAVTGSGWGAVEAAVEAIAARVSRPLDVPRTAFDTSAWFYPDVHMFLGEGSITLDQLGVSTQQFSGRRFRVTFGVGIPSDFYADAYGEATLLLDAAYTAAVRPASHIDIYVNGQIAATTRIVSTAGGIYRHFPIQIPFRHFRPGVNQIELEAVLETEADRACAPNGSATGADRFVLFDTSAFSMPAFARIGRLPDLAAFAGTGFPYNRQPSPSALVLIRSNERTVSAAATLVARLAMQSTRIVPLLAVPPANVGNRPAIFVGASSQIPPNVLSVLNISRDIATLWKPDSGAAASAGGSAQPRLPIDPDTANTDALFDQWREKLSDGGGWRGQVSGLEDWMKRTFDISFATLSLTPTLAPPFMPKPRNSLLLAQGLGPDNTAPWTLLTAPTEEQLEEATRSLVAIETWPTIRGQYAAYSRSTGMVETTDPVQVAFFQTRPFSIGNSRLIAANWLSNNITFYAICLITMCIALGIVTSTLIHRLGRPS</sequence>
<feature type="transmembrane region" description="Helical" evidence="6">
    <location>
        <begin position="837"/>
        <end position="859"/>
    </location>
</feature>
<dbReference type="EMBL" id="JACIDS010000001">
    <property type="protein sequence ID" value="MBB3929983.1"/>
    <property type="molecule type" value="Genomic_DNA"/>
</dbReference>
<keyword evidence="2 6" id="KW-1003">Cell membrane</keyword>
<evidence type="ECO:0000313" key="9">
    <source>
        <dbReference type="Proteomes" id="UP000553963"/>
    </source>
</evidence>
<dbReference type="Pfam" id="PF03170">
    <property type="entry name" value="BcsB"/>
    <property type="match status" value="1"/>
</dbReference>
<evidence type="ECO:0000256" key="1">
    <source>
        <dbReference type="ARBA" id="ARBA00004162"/>
    </source>
</evidence>
<dbReference type="UniPathway" id="UPA00694"/>
<dbReference type="Gene3D" id="2.60.120.260">
    <property type="entry name" value="Galactose-binding domain-like"/>
    <property type="match status" value="2"/>
</dbReference>
<feature type="region of interest" description="Disordered" evidence="7">
    <location>
        <begin position="28"/>
        <end position="88"/>
    </location>
</feature>
<dbReference type="PANTHER" id="PTHR39083:SF1">
    <property type="entry name" value="CYCLIC DI-GMP-BINDING PROTEIN"/>
    <property type="match status" value="1"/>
</dbReference>
<keyword evidence="5 6" id="KW-0472">Membrane</keyword>
<keyword evidence="4 6" id="KW-1133">Transmembrane helix</keyword>
<dbReference type="PANTHER" id="PTHR39083">
    <property type="entry name" value="CYCLIC DI-GMP-BINDING PROTEIN"/>
    <property type="match status" value="1"/>
</dbReference>
<reference evidence="8 9" key="1">
    <citation type="submission" date="2020-08" db="EMBL/GenBank/DDBJ databases">
        <title>Genomic Encyclopedia of Type Strains, Phase IV (KMG-IV): sequencing the most valuable type-strain genomes for metagenomic binning, comparative biology and taxonomic classification.</title>
        <authorList>
            <person name="Goeker M."/>
        </authorList>
    </citation>
    <scope>NUCLEOTIDE SEQUENCE [LARGE SCALE GENOMIC DNA]</scope>
    <source>
        <strain evidence="8 9">DSM 25966</strain>
    </source>
</reference>
<keyword evidence="6" id="KW-0135">Cellulose biosynthesis</keyword>
<dbReference type="Proteomes" id="UP000553963">
    <property type="component" value="Unassembled WGS sequence"/>
</dbReference>
<evidence type="ECO:0000313" key="8">
    <source>
        <dbReference type="EMBL" id="MBB3929983.1"/>
    </source>
</evidence>
<evidence type="ECO:0000256" key="4">
    <source>
        <dbReference type="ARBA" id="ARBA00022989"/>
    </source>
</evidence>
<comment type="function">
    <text evidence="6">Binds the cellulose synthase activator, bis-(3'-5') cyclic diguanylic acid (c-di-GMP).</text>
</comment>
<evidence type="ECO:0000256" key="6">
    <source>
        <dbReference type="RuleBase" id="RU365021"/>
    </source>
</evidence>
<evidence type="ECO:0000256" key="2">
    <source>
        <dbReference type="ARBA" id="ARBA00022475"/>
    </source>
</evidence>
<dbReference type="GO" id="GO:0030244">
    <property type="term" value="P:cellulose biosynthetic process"/>
    <property type="evidence" value="ECO:0007669"/>
    <property type="project" value="UniProtKB-KW"/>
</dbReference>
<proteinExistence type="inferred from homology"/>
<keyword evidence="6" id="KW-0973">c-di-GMP</keyword>
<feature type="region of interest" description="Disordered" evidence="7">
    <location>
        <begin position="100"/>
        <end position="124"/>
    </location>
</feature>
<feature type="chain" id="PRO_5033106853" description="Cyclic di-GMP-binding protein" evidence="6">
    <location>
        <begin position="26"/>
        <end position="866"/>
    </location>
</feature>
<accession>A0A840AL50</accession>
<feature type="compositionally biased region" description="Low complexity" evidence="7">
    <location>
        <begin position="100"/>
        <end position="116"/>
    </location>
</feature>
<evidence type="ECO:0000256" key="5">
    <source>
        <dbReference type="ARBA" id="ARBA00023136"/>
    </source>
</evidence>
<comment type="pathway">
    <text evidence="6">Glycan metabolism; bacterial cellulose biosynthesis.</text>
</comment>
<dbReference type="RefSeq" id="WP_183397586.1">
    <property type="nucleotide sequence ID" value="NZ_JACIDS010000001.1"/>
</dbReference>
<keyword evidence="6" id="KW-0997">Cell inner membrane</keyword>
<dbReference type="AlphaFoldDB" id="A0A840AL50"/>
<keyword evidence="9" id="KW-1185">Reference proteome</keyword>
<comment type="similarity">
    <text evidence="6">Belongs to the AcsB/BcsB family.</text>
</comment>